<name>A0ABM9B3W2_9BACT</name>
<keyword evidence="2" id="KW-0808">Transferase</keyword>
<dbReference type="InterPro" id="IPR029044">
    <property type="entry name" value="Nucleotide-diphossugar_trans"/>
</dbReference>
<proteinExistence type="predicted"/>
<sequence length="199" mass="21671">MDQVPILLLAAGASKRMGQPKQLLPWGDTTLLRHAVRHAQQVSTMVYVVLGAAHEVLRDHLSDTGAISCYNAAYESGLGSSIACGLRTILDDDPTTPAVLVLLADQPEVDAAYLRRILAAHRLAETAIVATAYPQRAGVPALFPKDDFPALLELAGDAGAGSYLKNNRDRVHLVYPTTPLYDLDTPEEYRRHEGDQEHH</sequence>
<dbReference type="PANTHER" id="PTHR43777:SF1">
    <property type="entry name" value="MOLYBDENUM COFACTOR CYTIDYLYLTRANSFERASE"/>
    <property type="match status" value="1"/>
</dbReference>
<dbReference type="Pfam" id="PF12804">
    <property type="entry name" value="NTP_transf_3"/>
    <property type="match status" value="1"/>
</dbReference>
<dbReference type="InterPro" id="IPR025877">
    <property type="entry name" value="MobA-like_NTP_Trfase"/>
</dbReference>
<organism evidence="2 3">
    <name type="scientific">Neolewinella maritima</name>
    <dbReference type="NCBI Taxonomy" id="1383882"/>
    <lineage>
        <taxon>Bacteria</taxon>
        <taxon>Pseudomonadati</taxon>
        <taxon>Bacteroidota</taxon>
        <taxon>Saprospiria</taxon>
        <taxon>Saprospirales</taxon>
        <taxon>Lewinellaceae</taxon>
        <taxon>Neolewinella</taxon>
    </lineage>
</organism>
<dbReference type="EC" id="2.7.7.23" evidence="2"/>
<dbReference type="EMBL" id="CAKLPZ010000004">
    <property type="protein sequence ID" value="CAH1002033.1"/>
    <property type="molecule type" value="Genomic_DNA"/>
</dbReference>
<feature type="domain" description="MobA-like NTP transferase" evidence="1">
    <location>
        <begin position="7"/>
        <end position="167"/>
    </location>
</feature>
<gene>
    <name evidence="2" type="primary">glmU_2</name>
    <name evidence="2" type="ORF">LEM8419_02948</name>
</gene>
<dbReference type="Gene3D" id="3.90.550.10">
    <property type="entry name" value="Spore Coat Polysaccharide Biosynthesis Protein SpsA, Chain A"/>
    <property type="match status" value="1"/>
</dbReference>
<dbReference type="Proteomes" id="UP000837803">
    <property type="component" value="Unassembled WGS sequence"/>
</dbReference>
<keyword evidence="2" id="KW-0548">Nucleotidyltransferase</keyword>
<accession>A0ABM9B3W2</accession>
<dbReference type="GO" id="GO:0003977">
    <property type="term" value="F:UDP-N-acetylglucosamine diphosphorylase activity"/>
    <property type="evidence" value="ECO:0007669"/>
    <property type="project" value="UniProtKB-EC"/>
</dbReference>
<comment type="caution">
    <text evidence="2">The sequence shown here is derived from an EMBL/GenBank/DDBJ whole genome shotgun (WGS) entry which is preliminary data.</text>
</comment>
<keyword evidence="3" id="KW-1185">Reference proteome</keyword>
<dbReference type="SUPFAM" id="SSF53448">
    <property type="entry name" value="Nucleotide-diphospho-sugar transferases"/>
    <property type="match status" value="1"/>
</dbReference>
<reference evidence="2" key="1">
    <citation type="submission" date="2021-12" db="EMBL/GenBank/DDBJ databases">
        <authorList>
            <person name="Rodrigo-Torres L."/>
            <person name="Arahal R. D."/>
            <person name="Lucena T."/>
        </authorList>
    </citation>
    <scope>NUCLEOTIDE SEQUENCE</scope>
    <source>
        <strain evidence="2">CECT 8419</strain>
    </source>
</reference>
<protein>
    <submittedName>
        <fullName evidence="2">Bifunctional protein GlmU</fullName>
        <ecNumber evidence="2">2.7.7.23</ecNumber>
    </submittedName>
</protein>
<evidence type="ECO:0000313" key="3">
    <source>
        <dbReference type="Proteomes" id="UP000837803"/>
    </source>
</evidence>
<dbReference type="PANTHER" id="PTHR43777">
    <property type="entry name" value="MOLYBDENUM COFACTOR CYTIDYLYLTRANSFERASE"/>
    <property type="match status" value="1"/>
</dbReference>
<dbReference type="CDD" id="cd04182">
    <property type="entry name" value="GT_2_like_f"/>
    <property type="match status" value="1"/>
</dbReference>
<evidence type="ECO:0000313" key="2">
    <source>
        <dbReference type="EMBL" id="CAH1002033.1"/>
    </source>
</evidence>
<evidence type="ECO:0000259" key="1">
    <source>
        <dbReference type="Pfam" id="PF12804"/>
    </source>
</evidence>